<dbReference type="Pfam" id="PF05903">
    <property type="entry name" value="Peptidase_C97"/>
    <property type="match status" value="1"/>
</dbReference>
<sequence length="557" mass="61174">MAWFAACGGSGDLEERTTKQPQGAPHAAASKHSVGWLGLLRPFHRSRRHEGSAPRSALRTRTLLALPRSRRNGSRCRAGSPSPSPSPSPRRGNFRRLWRQRRRPERSSVVAGNAAPESDDGSDSASLPVDTPTQNSHRGARQRKQQQVRWQGDEALPAGPEDTAPSTPLLPSREIVRNDQRSRTIHTWFEAMLDDSEASPRHPLSAEALADVASFSGSPTGASPVKSVRSIRSARSLRTFYNLSLPTSPSSCRSSPGGHSPGGSAEGDRTSVLAMLRAYFLNSIDADGSARLSRDELFDHIRALTEESAGPLSDDLLELLGEDVRCRLAEIDLGLRSGSQAGLGMDEWIHFMLLRGSAPSHVAAKHLNRRLQKALADEPELLGRLHKAFEAADTEGDGLLRQDTWGDAFRDVGLSHPPTEVCLDREEDGSPWALGYYEFVGHALGMKASVVELALYDLSKGVARWVPPSLLGGHRFDGVWHSGLRVFGKEFWFGGAILESNFQEVPFGAPAKILRLGTTLRTHDELLEFLKEDVYVDYNPKSYDVLRRNCNHFANEL</sequence>
<dbReference type="PROSITE" id="PS51858">
    <property type="entry name" value="PPPDE"/>
    <property type="match status" value="1"/>
</dbReference>
<evidence type="ECO:0000256" key="2">
    <source>
        <dbReference type="ARBA" id="ARBA00022670"/>
    </source>
</evidence>
<feature type="domain" description="PPPDE" evidence="6">
    <location>
        <begin position="449"/>
        <end position="557"/>
    </location>
</feature>
<dbReference type="PANTHER" id="PTHR12378">
    <property type="entry name" value="DESUMOYLATING ISOPEPTIDASE"/>
    <property type="match status" value="1"/>
</dbReference>
<evidence type="ECO:0008006" key="9">
    <source>
        <dbReference type="Google" id="ProtNLM"/>
    </source>
</evidence>
<dbReference type="PROSITE" id="PS50222">
    <property type="entry name" value="EF_HAND_2"/>
    <property type="match status" value="1"/>
</dbReference>
<organism evidence="7 8">
    <name type="scientific">Polarella glacialis</name>
    <name type="common">Dinoflagellate</name>
    <dbReference type="NCBI Taxonomy" id="89957"/>
    <lineage>
        <taxon>Eukaryota</taxon>
        <taxon>Sar</taxon>
        <taxon>Alveolata</taxon>
        <taxon>Dinophyceae</taxon>
        <taxon>Suessiales</taxon>
        <taxon>Suessiaceae</taxon>
        <taxon>Polarella</taxon>
    </lineage>
</organism>
<dbReference type="SUPFAM" id="SSF47473">
    <property type="entry name" value="EF-hand"/>
    <property type="match status" value="1"/>
</dbReference>
<feature type="compositionally biased region" description="Low complexity" evidence="4">
    <location>
        <begin position="54"/>
        <end position="67"/>
    </location>
</feature>
<evidence type="ECO:0000256" key="4">
    <source>
        <dbReference type="SAM" id="MobiDB-lite"/>
    </source>
</evidence>
<keyword evidence="3" id="KW-0378">Hydrolase</keyword>
<feature type="compositionally biased region" description="Basic residues" evidence="4">
    <location>
        <begin position="92"/>
        <end position="104"/>
    </location>
</feature>
<evidence type="ECO:0000259" key="5">
    <source>
        <dbReference type="PROSITE" id="PS50222"/>
    </source>
</evidence>
<evidence type="ECO:0000259" key="6">
    <source>
        <dbReference type="PROSITE" id="PS51858"/>
    </source>
</evidence>
<dbReference type="GO" id="GO:0005509">
    <property type="term" value="F:calcium ion binding"/>
    <property type="evidence" value="ECO:0007669"/>
    <property type="project" value="InterPro"/>
</dbReference>
<feature type="compositionally biased region" description="Low complexity" evidence="4">
    <location>
        <begin position="246"/>
        <end position="258"/>
    </location>
</feature>
<evidence type="ECO:0000313" key="8">
    <source>
        <dbReference type="Proteomes" id="UP000626109"/>
    </source>
</evidence>
<dbReference type="Gene3D" id="3.90.1720.30">
    <property type="entry name" value="PPPDE domains"/>
    <property type="match status" value="1"/>
</dbReference>
<proteinExistence type="inferred from homology"/>
<dbReference type="Proteomes" id="UP000626109">
    <property type="component" value="Unassembled WGS sequence"/>
</dbReference>
<dbReference type="GO" id="GO:0008233">
    <property type="term" value="F:peptidase activity"/>
    <property type="evidence" value="ECO:0007669"/>
    <property type="project" value="UniProtKB-KW"/>
</dbReference>
<dbReference type="EMBL" id="CAJNNW010032692">
    <property type="protein sequence ID" value="CAE8714967.1"/>
    <property type="molecule type" value="Genomic_DNA"/>
</dbReference>
<feature type="region of interest" description="Disordered" evidence="4">
    <location>
        <begin position="246"/>
        <end position="267"/>
    </location>
</feature>
<feature type="domain" description="EF-hand" evidence="5">
    <location>
        <begin position="380"/>
        <end position="415"/>
    </location>
</feature>
<dbReference type="InterPro" id="IPR042266">
    <property type="entry name" value="PPPDE_sf"/>
</dbReference>
<feature type="non-terminal residue" evidence="7">
    <location>
        <position position="557"/>
    </location>
</feature>
<dbReference type="GO" id="GO:0006508">
    <property type="term" value="P:proteolysis"/>
    <property type="evidence" value="ECO:0007669"/>
    <property type="project" value="UniProtKB-KW"/>
</dbReference>
<dbReference type="PANTHER" id="PTHR12378:SF7">
    <property type="entry name" value="DESUMOYLATING ISOPEPTIDASE 1"/>
    <property type="match status" value="1"/>
</dbReference>
<protein>
    <recommendedName>
        <fullName evidence="9">Calmodulin</fullName>
    </recommendedName>
</protein>
<evidence type="ECO:0000256" key="3">
    <source>
        <dbReference type="ARBA" id="ARBA00022801"/>
    </source>
</evidence>
<gene>
    <name evidence="7" type="ORF">PGLA2088_LOCUS38293</name>
</gene>
<accession>A0A813KYA9</accession>
<dbReference type="InterPro" id="IPR011992">
    <property type="entry name" value="EF-hand-dom_pair"/>
</dbReference>
<dbReference type="Gene3D" id="1.10.238.10">
    <property type="entry name" value="EF-hand"/>
    <property type="match status" value="1"/>
</dbReference>
<dbReference type="InterPro" id="IPR008580">
    <property type="entry name" value="PPPDE_dom"/>
</dbReference>
<feature type="region of interest" description="Disordered" evidence="4">
    <location>
        <begin position="47"/>
        <end position="170"/>
    </location>
</feature>
<comment type="caution">
    <text evidence="7">The sequence shown here is derived from an EMBL/GenBank/DDBJ whole genome shotgun (WGS) entry which is preliminary data.</text>
</comment>
<keyword evidence="2" id="KW-0645">Protease</keyword>
<name>A0A813KYA9_POLGL</name>
<dbReference type="InterPro" id="IPR002048">
    <property type="entry name" value="EF_hand_dom"/>
</dbReference>
<reference evidence="7" key="1">
    <citation type="submission" date="2021-02" db="EMBL/GenBank/DDBJ databases">
        <authorList>
            <person name="Dougan E. K."/>
            <person name="Rhodes N."/>
            <person name="Thang M."/>
            <person name="Chan C."/>
        </authorList>
    </citation>
    <scope>NUCLEOTIDE SEQUENCE</scope>
</reference>
<evidence type="ECO:0000256" key="1">
    <source>
        <dbReference type="ARBA" id="ARBA00008140"/>
    </source>
</evidence>
<dbReference type="GO" id="GO:0070646">
    <property type="term" value="P:protein modification by small protein removal"/>
    <property type="evidence" value="ECO:0007669"/>
    <property type="project" value="TreeGrafter"/>
</dbReference>
<comment type="similarity">
    <text evidence="1">Belongs to the DeSI family.</text>
</comment>
<dbReference type="AlphaFoldDB" id="A0A813KYA9"/>
<dbReference type="SMART" id="SM01179">
    <property type="entry name" value="DUF862"/>
    <property type="match status" value="1"/>
</dbReference>
<feature type="region of interest" description="Disordered" evidence="4">
    <location>
        <begin position="6"/>
        <end position="35"/>
    </location>
</feature>
<evidence type="ECO:0000313" key="7">
    <source>
        <dbReference type="EMBL" id="CAE8714967.1"/>
    </source>
</evidence>